<dbReference type="AlphaFoldDB" id="A0A916LFP3"/>
<dbReference type="Proteomes" id="UP000039021">
    <property type="component" value="Unassembled WGS sequence"/>
</dbReference>
<proteinExistence type="predicted"/>
<comment type="caution">
    <text evidence="1">The sequence shown here is derived from an EMBL/GenBank/DDBJ whole genome shotgun (WGS) entry which is preliminary data.</text>
</comment>
<evidence type="ECO:0000313" key="2">
    <source>
        <dbReference type="Proteomes" id="UP000039021"/>
    </source>
</evidence>
<dbReference type="EMBL" id="CSBK01002842">
    <property type="protein sequence ID" value="CPA29642.1"/>
    <property type="molecule type" value="Genomic_DNA"/>
</dbReference>
<reference evidence="2" key="1">
    <citation type="submission" date="2015-03" db="EMBL/GenBank/DDBJ databases">
        <authorList>
            <consortium name="Pathogen Informatics"/>
        </authorList>
    </citation>
    <scope>NUCLEOTIDE SEQUENCE [LARGE SCALE GENOMIC DNA]</scope>
    <source>
        <strain evidence="2">N09902308</strain>
    </source>
</reference>
<sequence>MAAAAAVVAIRLRGHAGLVGVDGFDLDSVVVQQTVHQSRDLRPVPPLHDRAQFDVVGRGHSGVR</sequence>
<name>A0A916LFP3_MYCTX</name>
<evidence type="ECO:0000313" key="1">
    <source>
        <dbReference type="EMBL" id="CPA29642.1"/>
    </source>
</evidence>
<accession>A0A916LFP3</accession>
<gene>
    <name evidence="1" type="ORF">ERS007739_04500</name>
</gene>
<organism evidence="1 2">
    <name type="scientific">Mycobacterium tuberculosis</name>
    <dbReference type="NCBI Taxonomy" id="1773"/>
    <lineage>
        <taxon>Bacteria</taxon>
        <taxon>Bacillati</taxon>
        <taxon>Actinomycetota</taxon>
        <taxon>Actinomycetes</taxon>
        <taxon>Mycobacteriales</taxon>
        <taxon>Mycobacteriaceae</taxon>
        <taxon>Mycobacterium</taxon>
        <taxon>Mycobacterium tuberculosis complex</taxon>
    </lineage>
</organism>
<protein>
    <submittedName>
        <fullName evidence="1">Uncharacterized protein</fullName>
    </submittedName>
</protein>